<comment type="caution">
    <text evidence="1">The sequence shown here is derived from an EMBL/GenBank/DDBJ whole genome shotgun (WGS) entry which is preliminary data.</text>
</comment>
<name>A0AAV5STS5_9BILA</name>
<reference evidence="1" key="1">
    <citation type="submission" date="2023-10" db="EMBL/GenBank/DDBJ databases">
        <title>Genome assembly of Pristionchus species.</title>
        <authorList>
            <person name="Yoshida K."/>
            <person name="Sommer R.J."/>
        </authorList>
    </citation>
    <scope>NUCLEOTIDE SEQUENCE</scope>
    <source>
        <strain evidence="1">RS0144</strain>
    </source>
</reference>
<dbReference type="Proteomes" id="UP001432027">
    <property type="component" value="Unassembled WGS sequence"/>
</dbReference>
<accession>A0AAV5STS5</accession>
<protein>
    <submittedName>
        <fullName evidence="1">Uncharacterized protein</fullName>
    </submittedName>
</protein>
<evidence type="ECO:0000313" key="2">
    <source>
        <dbReference type="Proteomes" id="UP001432027"/>
    </source>
</evidence>
<feature type="non-terminal residue" evidence="1">
    <location>
        <position position="183"/>
    </location>
</feature>
<evidence type="ECO:0000313" key="1">
    <source>
        <dbReference type="EMBL" id="GMS86197.1"/>
    </source>
</evidence>
<keyword evidence="2" id="KW-1185">Reference proteome</keyword>
<dbReference type="AlphaFoldDB" id="A0AAV5STS5"/>
<gene>
    <name evidence="1" type="ORF">PENTCL1PPCAC_8372</name>
</gene>
<proteinExistence type="predicted"/>
<organism evidence="1 2">
    <name type="scientific">Pristionchus entomophagus</name>
    <dbReference type="NCBI Taxonomy" id="358040"/>
    <lineage>
        <taxon>Eukaryota</taxon>
        <taxon>Metazoa</taxon>
        <taxon>Ecdysozoa</taxon>
        <taxon>Nematoda</taxon>
        <taxon>Chromadorea</taxon>
        <taxon>Rhabditida</taxon>
        <taxon>Rhabditina</taxon>
        <taxon>Diplogasteromorpha</taxon>
        <taxon>Diplogasteroidea</taxon>
        <taxon>Neodiplogasteridae</taxon>
        <taxon>Pristionchus</taxon>
    </lineage>
</organism>
<dbReference type="EMBL" id="BTSX01000002">
    <property type="protein sequence ID" value="GMS86197.1"/>
    <property type="molecule type" value="Genomic_DNA"/>
</dbReference>
<sequence length="183" mass="20224">LEPTITCFTCHASNANDCTGPTCQGNYCTYVRTPYDVSRSCSISSWVMFPDNSVTSTINQCERKNINGQEYAMEVCNSGPYCDTHCNSVSPLSTEPTVSCYTCNERNANDCTGPISQCNYCTYVRTPYDVTRACAISSFLFFPDNSMTTTINQCERKRINGQEYAVEVCNSGSFCDTHCNSAS</sequence>
<feature type="non-terminal residue" evidence="1">
    <location>
        <position position="1"/>
    </location>
</feature>